<dbReference type="PATRIC" id="fig|49338.4.peg.4814"/>
<name>A0A098B7L5_DESHA</name>
<dbReference type="EMBL" id="LK996017">
    <property type="protein sequence ID" value="CDX04362.1"/>
    <property type="molecule type" value="Genomic_DNA"/>
</dbReference>
<dbReference type="EMBL" id="LOCK01000009">
    <property type="protein sequence ID" value="KTE92977.1"/>
    <property type="molecule type" value="Genomic_DNA"/>
</dbReference>
<dbReference type="RefSeq" id="WP_018306394.1">
    <property type="nucleotide sequence ID" value="NZ_LK996017.1"/>
</dbReference>
<dbReference type="Proteomes" id="UP000054623">
    <property type="component" value="Unassembled WGS sequence"/>
</dbReference>
<dbReference type="AlphaFoldDB" id="A0A098B7L5"/>
<evidence type="ECO:0000313" key="1">
    <source>
        <dbReference type="EMBL" id="CDX04362.1"/>
    </source>
</evidence>
<dbReference type="InterPro" id="IPR014958">
    <property type="entry name" value="DGC"/>
</dbReference>
<evidence type="ECO:0000313" key="3">
    <source>
        <dbReference type="Proteomes" id="UP000054623"/>
    </source>
</evidence>
<reference evidence="2 3" key="2">
    <citation type="submission" date="2015-12" db="EMBL/GenBank/DDBJ databases">
        <title>Draft Genome Sequence of Desulfitobacterium hafniense Strain DH, a Sulfate-reducing Bacterium Isolated from Paddy Soils.</title>
        <authorList>
            <person name="Bao P."/>
            <person name="Zhang X."/>
            <person name="Li G."/>
        </authorList>
    </citation>
    <scope>NUCLEOTIDE SEQUENCE [LARGE SCALE GENOMIC DNA]</scope>
    <source>
        <strain evidence="2 3">DH</strain>
    </source>
</reference>
<dbReference type="Pfam" id="PF08859">
    <property type="entry name" value="DGC"/>
    <property type="match status" value="1"/>
</dbReference>
<organism evidence="1">
    <name type="scientific">Desulfitobacterium hafniense</name>
    <name type="common">Desulfitobacterium frappieri</name>
    <dbReference type="NCBI Taxonomy" id="49338"/>
    <lineage>
        <taxon>Bacteria</taxon>
        <taxon>Bacillati</taxon>
        <taxon>Bacillota</taxon>
        <taxon>Clostridia</taxon>
        <taxon>Eubacteriales</taxon>
        <taxon>Desulfitobacteriaceae</taxon>
        <taxon>Desulfitobacterium</taxon>
    </lineage>
</organism>
<sequence>MSKIKVIPCSGIGKVYGLMAREAALQVTNVLSQDQAETVCLAYIVTGDDSAKEKVEGRTCITIDGCPALCSLKSVEHAGGIVRAKYRAVDEMRNHRGKNAGSATALTEDGWLIVDEFAEKISAKVAELVEEEQKNG</sequence>
<evidence type="ECO:0000313" key="2">
    <source>
        <dbReference type="EMBL" id="KTE92977.1"/>
    </source>
</evidence>
<accession>A0A098B7L5</accession>
<dbReference type="OrthoDB" id="1723957at2"/>
<proteinExistence type="predicted"/>
<gene>
    <name evidence="2" type="ORF">AT727_16050</name>
    <name evidence="1" type="ORF">DPCES_4476</name>
</gene>
<reference evidence="1" key="1">
    <citation type="submission" date="2014-07" db="EMBL/GenBank/DDBJ databases">
        <authorList>
            <person name="Hornung V.Bastian."/>
        </authorList>
    </citation>
    <scope>NUCLEOTIDE SEQUENCE</scope>
    <source>
        <strain evidence="1">PCE-S</strain>
    </source>
</reference>
<protein>
    <submittedName>
        <fullName evidence="1">DGC domain</fullName>
    </submittedName>
</protein>